<reference evidence="1" key="1">
    <citation type="submission" date="2020-10" db="EMBL/GenBank/DDBJ databases">
        <authorList>
            <person name="Castelo-Branco R."/>
            <person name="Eusebio N."/>
            <person name="Adriana R."/>
            <person name="Vieira A."/>
            <person name="Brugerolle De Fraissinette N."/>
            <person name="Rezende De Castro R."/>
            <person name="Schneider M.P."/>
            <person name="Vasconcelos V."/>
            <person name="Leao P.N."/>
        </authorList>
    </citation>
    <scope>NUCLEOTIDE SEQUENCE</scope>
    <source>
        <strain evidence="1">LEGE 11480</strain>
    </source>
</reference>
<sequence>MTIHNFPVVRPQAFAVDLQLAKWELHLQEISIAISQLCEMTPQTIELRLLHSQYTTKAQELLAAARCWWWTADVTQKQAAYRLVLQKYTIVSRLWQQIAGLGERLGPAL</sequence>
<organism evidence="1 2">
    <name type="scientific">Romeriopsis navalis LEGE 11480</name>
    <dbReference type="NCBI Taxonomy" id="2777977"/>
    <lineage>
        <taxon>Bacteria</taxon>
        <taxon>Bacillati</taxon>
        <taxon>Cyanobacteriota</taxon>
        <taxon>Cyanophyceae</taxon>
        <taxon>Leptolyngbyales</taxon>
        <taxon>Leptolyngbyaceae</taxon>
        <taxon>Romeriopsis</taxon>
        <taxon>Romeriopsis navalis</taxon>
    </lineage>
</organism>
<accession>A0A928Z2N2</accession>
<dbReference type="AlphaFoldDB" id="A0A928Z2N2"/>
<name>A0A928Z2N2_9CYAN</name>
<proteinExistence type="predicted"/>
<dbReference type="EMBL" id="JADEXQ010000020">
    <property type="protein sequence ID" value="MBE9029719.1"/>
    <property type="molecule type" value="Genomic_DNA"/>
</dbReference>
<protein>
    <submittedName>
        <fullName evidence="1">Uncharacterized protein</fullName>
    </submittedName>
</protein>
<gene>
    <name evidence="1" type="ORF">IQ266_08255</name>
</gene>
<evidence type="ECO:0000313" key="2">
    <source>
        <dbReference type="Proteomes" id="UP000625316"/>
    </source>
</evidence>
<evidence type="ECO:0000313" key="1">
    <source>
        <dbReference type="EMBL" id="MBE9029719.1"/>
    </source>
</evidence>
<dbReference type="RefSeq" id="WP_264324535.1">
    <property type="nucleotide sequence ID" value="NZ_JADEXQ010000020.1"/>
</dbReference>
<dbReference type="Proteomes" id="UP000625316">
    <property type="component" value="Unassembled WGS sequence"/>
</dbReference>
<comment type="caution">
    <text evidence="1">The sequence shown here is derived from an EMBL/GenBank/DDBJ whole genome shotgun (WGS) entry which is preliminary data.</text>
</comment>
<keyword evidence="2" id="KW-1185">Reference proteome</keyword>